<keyword evidence="6" id="KW-0143">Chaperone</keyword>
<dbReference type="InterPro" id="IPR006122">
    <property type="entry name" value="HMA_Cu_ion-bd"/>
</dbReference>
<dbReference type="EMBL" id="PDOF01000001">
    <property type="protein sequence ID" value="PYZ98123.1"/>
    <property type="molecule type" value="Genomic_DNA"/>
</dbReference>
<dbReference type="PRINTS" id="PR00946">
    <property type="entry name" value="HGSCAVENGER"/>
</dbReference>
<sequence>MKQETIKVDGMTCGHCKASVEGALNNLDGVKRAEVSLEEKQVTVEYDESSVDLATLKEEIDDQGFDAK</sequence>
<evidence type="ECO:0000256" key="1">
    <source>
        <dbReference type="ARBA" id="ARBA00004496"/>
    </source>
</evidence>
<dbReference type="GO" id="GO:0005507">
    <property type="term" value="F:copper ion binding"/>
    <property type="evidence" value="ECO:0007669"/>
    <property type="project" value="InterPro"/>
</dbReference>
<evidence type="ECO:0000313" key="9">
    <source>
        <dbReference type="Proteomes" id="UP000248066"/>
    </source>
</evidence>
<evidence type="ECO:0000256" key="4">
    <source>
        <dbReference type="ARBA" id="ARBA00022723"/>
    </source>
</evidence>
<dbReference type="NCBIfam" id="TIGR00003">
    <property type="entry name" value="copper ion binding protein"/>
    <property type="match status" value="1"/>
</dbReference>
<dbReference type="PROSITE" id="PS50846">
    <property type="entry name" value="HMA_2"/>
    <property type="match status" value="1"/>
</dbReference>
<keyword evidence="9" id="KW-1185">Reference proteome</keyword>
<dbReference type="OrthoDB" id="9813965at2"/>
<feature type="domain" description="HMA" evidence="7">
    <location>
        <begin position="2"/>
        <end position="68"/>
    </location>
</feature>
<dbReference type="PANTHER" id="PTHR46594">
    <property type="entry name" value="P-TYPE CATION-TRANSPORTING ATPASE"/>
    <property type="match status" value="1"/>
</dbReference>
<evidence type="ECO:0000256" key="6">
    <source>
        <dbReference type="ARBA" id="ARBA00023186"/>
    </source>
</evidence>
<keyword evidence="3" id="KW-0963">Cytoplasm</keyword>
<dbReference type="InterPro" id="IPR036163">
    <property type="entry name" value="HMA_dom_sf"/>
</dbReference>
<dbReference type="Proteomes" id="UP000248066">
    <property type="component" value="Unassembled WGS sequence"/>
</dbReference>
<dbReference type="PANTHER" id="PTHR46594:SF4">
    <property type="entry name" value="P-TYPE CATION-TRANSPORTING ATPASE"/>
    <property type="match status" value="1"/>
</dbReference>
<organism evidence="8 9">
    <name type="scientific">Alteribacter lacisalsi</name>
    <dbReference type="NCBI Taxonomy" id="2045244"/>
    <lineage>
        <taxon>Bacteria</taxon>
        <taxon>Bacillati</taxon>
        <taxon>Bacillota</taxon>
        <taxon>Bacilli</taxon>
        <taxon>Bacillales</taxon>
        <taxon>Bacillaceae</taxon>
        <taxon>Alteribacter</taxon>
    </lineage>
</organism>
<comment type="subcellular location">
    <subcellularLocation>
        <location evidence="1">Cytoplasm</location>
    </subcellularLocation>
</comment>
<dbReference type="InterPro" id="IPR001802">
    <property type="entry name" value="MerP/CopZ"/>
</dbReference>
<dbReference type="PROSITE" id="PS01047">
    <property type="entry name" value="HMA_1"/>
    <property type="match status" value="1"/>
</dbReference>
<evidence type="ECO:0000259" key="7">
    <source>
        <dbReference type="PROSITE" id="PS50846"/>
    </source>
</evidence>
<dbReference type="AlphaFoldDB" id="A0A2W0H8D7"/>
<evidence type="ECO:0000256" key="3">
    <source>
        <dbReference type="ARBA" id="ARBA00022490"/>
    </source>
</evidence>
<reference evidence="8 9" key="1">
    <citation type="submission" date="2017-10" db="EMBL/GenBank/DDBJ databases">
        <title>Bacillus sp. nov., a halophilic bacterium isolated from a Yangshapao Lake.</title>
        <authorList>
            <person name="Wang H."/>
        </authorList>
    </citation>
    <scope>NUCLEOTIDE SEQUENCE [LARGE SCALE GENOMIC DNA]</scope>
    <source>
        <strain evidence="8 9">YSP-3</strain>
    </source>
</reference>
<keyword evidence="5" id="KW-0186">Copper</keyword>
<evidence type="ECO:0000256" key="5">
    <source>
        <dbReference type="ARBA" id="ARBA00023008"/>
    </source>
</evidence>
<dbReference type="Pfam" id="PF00403">
    <property type="entry name" value="HMA"/>
    <property type="match status" value="1"/>
</dbReference>
<dbReference type="NCBIfam" id="NF033795">
    <property type="entry name" value="chaper_CopZ_Bs"/>
    <property type="match status" value="1"/>
</dbReference>
<evidence type="ECO:0000256" key="2">
    <source>
        <dbReference type="ARBA" id="ARBA00015313"/>
    </source>
</evidence>
<dbReference type="InterPro" id="IPR017969">
    <property type="entry name" value="Heavy-metal-associated_CS"/>
</dbReference>
<accession>A0A2W0H8D7</accession>
<keyword evidence="4" id="KW-0479">Metal-binding</keyword>
<dbReference type="RefSeq" id="WP_110517879.1">
    <property type="nucleotide sequence ID" value="NZ_PDOF01000001.1"/>
</dbReference>
<dbReference type="SUPFAM" id="SSF55008">
    <property type="entry name" value="HMA, heavy metal-associated domain"/>
    <property type="match status" value="1"/>
</dbReference>
<dbReference type="InterPro" id="IPR006121">
    <property type="entry name" value="HMA_dom"/>
</dbReference>
<gene>
    <name evidence="8" type="ORF">CR205_05880</name>
</gene>
<dbReference type="FunFam" id="3.30.70.100:FF:000005">
    <property type="entry name" value="Copper-exporting P-type ATPase A"/>
    <property type="match status" value="1"/>
</dbReference>
<comment type="caution">
    <text evidence="8">The sequence shown here is derived from an EMBL/GenBank/DDBJ whole genome shotgun (WGS) entry which is preliminary data.</text>
</comment>
<proteinExistence type="predicted"/>
<dbReference type="GO" id="GO:0005737">
    <property type="term" value="C:cytoplasm"/>
    <property type="evidence" value="ECO:0007669"/>
    <property type="project" value="UniProtKB-SubCell"/>
</dbReference>
<evidence type="ECO:0000313" key="8">
    <source>
        <dbReference type="EMBL" id="PYZ98123.1"/>
    </source>
</evidence>
<protein>
    <recommendedName>
        <fullName evidence="2">Copper chaperone CopZ</fullName>
    </recommendedName>
</protein>
<name>A0A2W0H8D7_9BACI</name>
<dbReference type="InterPro" id="IPR049740">
    <property type="entry name" value="CopZ"/>
</dbReference>
<dbReference type="CDD" id="cd00371">
    <property type="entry name" value="HMA"/>
    <property type="match status" value="1"/>
</dbReference>
<dbReference type="Gene3D" id="3.30.70.100">
    <property type="match status" value="1"/>
</dbReference>